<dbReference type="Proteomes" id="UP000037035">
    <property type="component" value="Unassembled WGS sequence"/>
</dbReference>
<keyword evidence="9" id="KW-1185">Reference proteome</keyword>
<keyword evidence="5" id="KW-0539">Nucleus</keyword>
<reference evidence="8 9" key="1">
    <citation type="submission" date="2015-08" db="EMBL/GenBank/DDBJ databases">
        <title>Next Generation Sequencing and Analysis of the Genome of Puccinia sorghi L Schw, the Causal Agent of Maize Common Rust.</title>
        <authorList>
            <person name="Rochi L."/>
            <person name="Burguener G."/>
            <person name="Darino M."/>
            <person name="Turjanski A."/>
            <person name="Kreff E."/>
            <person name="Dieguez M.J."/>
            <person name="Sacco F."/>
        </authorList>
    </citation>
    <scope>NUCLEOTIDE SEQUENCE [LARGE SCALE GENOMIC DNA]</scope>
    <source>
        <strain evidence="8 9">RO10H11247</strain>
    </source>
</reference>
<dbReference type="VEuPathDB" id="FungiDB:VP01_3442g2"/>
<feature type="region of interest" description="Disordered" evidence="6">
    <location>
        <begin position="1"/>
        <end position="105"/>
    </location>
</feature>
<evidence type="ECO:0000256" key="6">
    <source>
        <dbReference type="SAM" id="MobiDB-lite"/>
    </source>
</evidence>
<evidence type="ECO:0000256" key="3">
    <source>
        <dbReference type="ARBA" id="ARBA00023015"/>
    </source>
</evidence>
<feature type="compositionally biased region" description="Basic and acidic residues" evidence="6">
    <location>
        <begin position="74"/>
        <end position="88"/>
    </location>
</feature>
<comment type="caution">
    <text evidence="8">The sequence shown here is derived from an EMBL/GenBank/DDBJ whole genome shotgun (WGS) entry which is preliminary data.</text>
</comment>
<dbReference type="Pfam" id="PF04719">
    <property type="entry name" value="TAFII28"/>
    <property type="match status" value="1"/>
</dbReference>
<dbReference type="InterPro" id="IPR006809">
    <property type="entry name" value="TAFII28_dom"/>
</dbReference>
<evidence type="ECO:0000313" key="8">
    <source>
        <dbReference type="EMBL" id="KNZ52805.1"/>
    </source>
</evidence>
<comment type="similarity">
    <text evidence="2">Belongs to the TAF11 family.</text>
</comment>
<evidence type="ECO:0000256" key="4">
    <source>
        <dbReference type="ARBA" id="ARBA00023163"/>
    </source>
</evidence>
<name>A0A0L6UY57_9BASI</name>
<dbReference type="GO" id="GO:0005669">
    <property type="term" value="C:transcription factor TFIID complex"/>
    <property type="evidence" value="ECO:0007669"/>
    <property type="project" value="InterPro"/>
</dbReference>
<keyword evidence="3" id="KW-0805">Transcription regulation</keyword>
<protein>
    <recommendedName>
        <fullName evidence="7">TAFII28-like protein domain-containing protein</fullName>
    </recommendedName>
</protein>
<dbReference type="InterPro" id="IPR045127">
    <property type="entry name" value="TAF11-like"/>
</dbReference>
<dbReference type="GO" id="GO:0016251">
    <property type="term" value="F:RNA polymerase II general transcription initiation factor activity"/>
    <property type="evidence" value="ECO:0007669"/>
    <property type="project" value="TreeGrafter"/>
</dbReference>
<dbReference type="SUPFAM" id="SSF47113">
    <property type="entry name" value="Histone-fold"/>
    <property type="match status" value="1"/>
</dbReference>
<comment type="subcellular location">
    <subcellularLocation>
        <location evidence="1">Nucleus</location>
    </subcellularLocation>
</comment>
<gene>
    <name evidence="8" type="ORF">VP01_3442g2</name>
</gene>
<evidence type="ECO:0000256" key="5">
    <source>
        <dbReference type="ARBA" id="ARBA00023242"/>
    </source>
</evidence>
<dbReference type="Gene3D" id="1.10.20.10">
    <property type="entry name" value="Histone, subunit A"/>
    <property type="match status" value="1"/>
</dbReference>
<dbReference type="STRING" id="27349.A0A0L6UY57"/>
<dbReference type="GO" id="GO:0051123">
    <property type="term" value="P:RNA polymerase II preinitiation complex assembly"/>
    <property type="evidence" value="ECO:0007669"/>
    <property type="project" value="InterPro"/>
</dbReference>
<dbReference type="InterPro" id="IPR009072">
    <property type="entry name" value="Histone-fold"/>
</dbReference>
<keyword evidence="4" id="KW-0804">Transcription</keyword>
<dbReference type="EMBL" id="LAVV01008438">
    <property type="protein sequence ID" value="KNZ52805.1"/>
    <property type="molecule type" value="Genomic_DNA"/>
</dbReference>
<dbReference type="PANTHER" id="PTHR13218:SF8">
    <property type="entry name" value="TRANSCRIPTION INITIATION FACTOR TFIID SUBUNIT 11"/>
    <property type="match status" value="1"/>
</dbReference>
<dbReference type="PANTHER" id="PTHR13218">
    <property type="entry name" value="TRANSCRIPTION INITIATION FACTOR TFIID SUBUNIT 11-RELATED"/>
    <property type="match status" value="1"/>
</dbReference>
<evidence type="ECO:0000256" key="2">
    <source>
        <dbReference type="ARBA" id="ARBA00009788"/>
    </source>
</evidence>
<proteinExistence type="inferred from homology"/>
<dbReference type="AlphaFoldDB" id="A0A0L6UY57"/>
<dbReference type="GO" id="GO:0046982">
    <property type="term" value="F:protein heterodimerization activity"/>
    <property type="evidence" value="ECO:0007669"/>
    <property type="project" value="InterPro"/>
</dbReference>
<evidence type="ECO:0000259" key="7">
    <source>
        <dbReference type="Pfam" id="PF04719"/>
    </source>
</evidence>
<accession>A0A0L6UY57</accession>
<feature type="compositionally biased region" description="Polar residues" evidence="6">
    <location>
        <begin position="89"/>
        <end position="101"/>
    </location>
</feature>
<dbReference type="CDD" id="cd08048">
    <property type="entry name" value="HFD_TAF11"/>
    <property type="match status" value="1"/>
</dbReference>
<sequence>MSKRPAYNAYSANDNAGSPGYSPAPETPISTTGYYSPLNPSHPLILPTAPARRKSKTTNTANPNPTKRRKSSHLLKDPHPHRDDEQLHQYEQSASPANQLIQPDKDELDLDNDQEEEDNRKELNDDDYTVRKREDLLNKDKLKVLLEHFDPQQMDRYSEYRNSGLAKANIRKLANTILQQSVTERVTIVIRGFAKVFVGHMVEQALEVQKRRGGSGPISQYDLKEAYRAYLAERDRGGSDRRKMFTK</sequence>
<evidence type="ECO:0000256" key="1">
    <source>
        <dbReference type="ARBA" id="ARBA00004123"/>
    </source>
</evidence>
<evidence type="ECO:0000313" key="9">
    <source>
        <dbReference type="Proteomes" id="UP000037035"/>
    </source>
</evidence>
<dbReference type="OrthoDB" id="28335at2759"/>
<organism evidence="8 9">
    <name type="scientific">Puccinia sorghi</name>
    <dbReference type="NCBI Taxonomy" id="27349"/>
    <lineage>
        <taxon>Eukaryota</taxon>
        <taxon>Fungi</taxon>
        <taxon>Dikarya</taxon>
        <taxon>Basidiomycota</taxon>
        <taxon>Pucciniomycotina</taxon>
        <taxon>Pucciniomycetes</taxon>
        <taxon>Pucciniales</taxon>
        <taxon>Pucciniaceae</taxon>
        <taxon>Puccinia</taxon>
    </lineage>
</organism>
<feature type="domain" description="TAFII28-like protein" evidence="7">
    <location>
        <begin position="144"/>
        <end position="228"/>
    </location>
</feature>